<gene>
    <name evidence="2" type="ORF">SAMN05444392_101722</name>
</gene>
<feature type="domain" description="YcaO" evidence="1">
    <location>
        <begin position="263"/>
        <end position="645"/>
    </location>
</feature>
<accession>A0A1M4TZC4</accession>
<protein>
    <submittedName>
        <fullName evidence="2">Ribosomal protein S12 methylthiotransferase accessory factor</fullName>
    </submittedName>
</protein>
<dbReference type="InterPro" id="IPR003776">
    <property type="entry name" value="YcaO-like_dom"/>
</dbReference>
<dbReference type="InterPro" id="IPR027624">
    <property type="entry name" value="TOMM_cyclo_SagD"/>
</dbReference>
<dbReference type="NCBIfam" id="TIGR03604">
    <property type="entry name" value="TOMM_cyclo_SagD"/>
    <property type="match status" value="1"/>
</dbReference>
<dbReference type="InterPro" id="IPR022291">
    <property type="entry name" value="Bacteriocin_synth_cyclodeHase"/>
</dbReference>
<keyword evidence="2" id="KW-0689">Ribosomal protein</keyword>
<dbReference type="NCBIfam" id="TIGR03882">
    <property type="entry name" value="cyclo_dehyd_2"/>
    <property type="match status" value="1"/>
</dbReference>
<sequence>MSADVWIVGKGHLANFVASNLSSQYSIIRHLDFVKDLPNTRLALVLHDAWYPAIHQTAEKLLQKASVPWLSGYLSFGEGFIGPLVDPGTPGCSQCAIYRRLMAGRDRKYMWEIYQRKNISKDANQEIWGTYTSIRYLAQLVTYEVDRILQGKPSYVKEKIRCLHLRTLQSSLHSFLPNPLCPVCSQVALDSSEQARITLQSSPKVKPYTSRTLSLDELKQILANDYLDNRTGCLNGCAKDTTTPFADVVVNLPLFTVDEATAGRTLSFADSESAAILEGLERYCGLSPRGKQTAVFDCYHHLQTEALNPFEVGVHSPEQYSLPKFPFRPFDPQQPIKWVWGYSLIQKRPILVPEVLAYYSLGHKDGFVYETSNGCALGGSLEEAIFYGILEVVERDAFLMAWYGKLALAPLELASANDTELAWMVQRLQSVAGYNLHLFNATMENDIPTIWALAKNRKSAGLHLICAAGAHLNPIQAVKSAIHEIAGMVNLHTGTHASDMQKCREMLTNPSLVQQMEDHSLLYGLPEAEERFDFLLDTRTPVQTFDELRWAIDPNDITCDLRKMLTKFKDLDMNVIVINQTTPELKRNNLYCVKVLIPGMLPMTFGHHLTRLTGLDRVRNVPMQLGYVQRPLSLEELNPHPHPFP</sequence>
<dbReference type="Gene3D" id="3.30.160.660">
    <property type="match status" value="1"/>
</dbReference>
<evidence type="ECO:0000259" key="1">
    <source>
        <dbReference type="PROSITE" id="PS51664"/>
    </source>
</evidence>
<dbReference type="STRING" id="112248.SAMN05444392_101722"/>
<dbReference type="OrthoDB" id="2379922at2"/>
<organism evidence="2 3">
    <name type="scientific">Seinonella peptonophila</name>
    <dbReference type="NCBI Taxonomy" id="112248"/>
    <lineage>
        <taxon>Bacteria</taxon>
        <taxon>Bacillati</taxon>
        <taxon>Bacillota</taxon>
        <taxon>Bacilli</taxon>
        <taxon>Bacillales</taxon>
        <taxon>Thermoactinomycetaceae</taxon>
        <taxon>Seinonella</taxon>
    </lineage>
</organism>
<dbReference type="PANTHER" id="PTHR37809">
    <property type="entry name" value="RIBOSOMAL PROTEIN S12 METHYLTHIOTRANSFERASE ACCESSORY FACTOR YCAO"/>
    <property type="match status" value="1"/>
</dbReference>
<evidence type="ECO:0000313" key="3">
    <source>
        <dbReference type="Proteomes" id="UP000184476"/>
    </source>
</evidence>
<dbReference type="RefSeq" id="WP_073152071.1">
    <property type="nucleotide sequence ID" value="NZ_FQVL01000001.1"/>
</dbReference>
<dbReference type="EMBL" id="FQVL01000001">
    <property type="protein sequence ID" value="SHE49760.1"/>
    <property type="molecule type" value="Genomic_DNA"/>
</dbReference>
<dbReference type="PROSITE" id="PS51664">
    <property type="entry name" value="YCAO"/>
    <property type="match status" value="1"/>
</dbReference>
<dbReference type="AlphaFoldDB" id="A0A1M4TZC4"/>
<dbReference type="Gene3D" id="3.30.40.250">
    <property type="match status" value="1"/>
</dbReference>
<dbReference type="Gene3D" id="3.40.50.720">
    <property type="entry name" value="NAD(P)-binding Rossmann-like Domain"/>
    <property type="match status" value="1"/>
</dbReference>
<evidence type="ECO:0000313" key="2">
    <source>
        <dbReference type="EMBL" id="SHE49760.1"/>
    </source>
</evidence>
<dbReference type="PANTHER" id="PTHR37809:SF1">
    <property type="entry name" value="RIBOSOMAL PROTEIN S12 METHYLTHIOTRANSFERASE ACCESSORY FACTOR YCAO"/>
    <property type="match status" value="1"/>
</dbReference>
<keyword evidence="3" id="KW-1185">Reference proteome</keyword>
<dbReference type="Proteomes" id="UP000184476">
    <property type="component" value="Unassembled WGS sequence"/>
</dbReference>
<proteinExistence type="predicted"/>
<dbReference type="GO" id="GO:0016740">
    <property type="term" value="F:transferase activity"/>
    <property type="evidence" value="ECO:0007669"/>
    <property type="project" value="UniProtKB-KW"/>
</dbReference>
<reference evidence="2 3" key="1">
    <citation type="submission" date="2016-11" db="EMBL/GenBank/DDBJ databases">
        <authorList>
            <person name="Jaros S."/>
            <person name="Januszkiewicz K."/>
            <person name="Wedrychowicz H."/>
        </authorList>
    </citation>
    <scope>NUCLEOTIDE SEQUENCE [LARGE SCALE GENOMIC DNA]</scope>
    <source>
        <strain evidence="2 3">DSM 44666</strain>
    </source>
</reference>
<name>A0A1M4TZC4_9BACL</name>
<dbReference type="Gene3D" id="3.30.1330.230">
    <property type="match status" value="1"/>
</dbReference>
<keyword evidence="2" id="KW-0687">Ribonucleoprotein</keyword>
<dbReference type="GO" id="GO:0005840">
    <property type="term" value="C:ribosome"/>
    <property type="evidence" value="ECO:0007669"/>
    <property type="project" value="UniProtKB-KW"/>
</dbReference>
<keyword evidence="2" id="KW-0808">Transferase</keyword>
<dbReference type="Pfam" id="PF02624">
    <property type="entry name" value="YcaO"/>
    <property type="match status" value="1"/>
</dbReference>